<comment type="caution">
    <text evidence="2">The sequence shown here is derived from an EMBL/GenBank/DDBJ whole genome shotgun (WGS) entry which is preliminary data.</text>
</comment>
<evidence type="ECO:0000256" key="1">
    <source>
        <dbReference type="SAM" id="Phobius"/>
    </source>
</evidence>
<dbReference type="Proteomes" id="UP000179734">
    <property type="component" value="Unassembled WGS sequence"/>
</dbReference>
<keyword evidence="1" id="KW-0812">Transmembrane</keyword>
<feature type="transmembrane region" description="Helical" evidence="1">
    <location>
        <begin position="389"/>
        <end position="408"/>
    </location>
</feature>
<dbReference type="EMBL" id="MLQM01000025">
    <property type="protein sequence ID" value="OHV05035.1"/>
    <property type="molecule type" value="Genomic_DNA"/>
</dbReference>
<sequence>MLGPRRPEPGEPGWTIWPHRIWPIDVGAAAPRRVVALALLAALLGTLVWRVTVFSVGYLLVGALVFGVVYGTARRSPTRQEWAGMAMTLALLAVPAVLAAEWVDALCVAAAWIVGWCTFVGGRSWTAVFAGPLLAWAVPARVVGWTQRTLRRIELPGGSGDLRRLAIVLATTVVLVAAFGGLFAGADVAFAHVLSGLLPALDVGEFMARSVVFTVVLAFVLFGAYLIRFPPRLDAAAPRIGWTVARWEWAVPVAALDTLFVAFVAVQATVLFGGHRHVLETAGLTYAEYARQGFWQLLVVSALTVLVIAVTLQLAARDTAADRRLIRSLVGLLCAMSVVVVASAVHRMWLYQQAYGFTELRLLVITVELWLGAVFVLIAGCGIRMAAEWLPRAVLAAGVAALLGLAAVNPDRLIAQRNIERYAQTGHLDASYLTGLSADALPALDGLPESMRGCVGSWVTEDEREPWYQFNWSRWRASRAGVSTQDRAAWTRGCEPRR</sequence>
<evidence type="ECO:0000313" key="3">
    <source>
        <dbReference type="Proteomes" id="UP000179734"/>
    </source>
</evidence>
<proteinExistence type="predicted"/>
<accession>A0A1S1NLS4</accession>
<feature type="transmembrane region" description="Helical" evidence="1">
    <location>
        <begin position="362"/>
        <end position="382"/>
    </location>
</feature>
<feature type="transmembrane region" description="Helical" evidence="1">
    <location>
        <begin position="206"/>
        <end position="228"/>
    </location>
</feature>
<feature type="transmembrane region" description="Helical" evidence="1">
    <location>
        <begin position="249"/>
        <end position="274"/>
    </location>
</feature>
<keyword evidence="3" id="KW-1185">Reference proteome</keyword>
<feature type="transmembrane region" description="Helical" evidence="1">
    <location>
        <begin position="328"/>
        <end position="350"/>
    </location>
</feature>
<organism evidence="2 3">
    <name type="scientific">Mycobacterium talmoniae</name>
    <dbReference type="NCBI Taxonomy" id="1858794"/>
    <lineage>
        <taxon>Bacteria</taxon>
        <taxon>Bacillati</taxon>
        <taxon>Actinomycetota</taxon>
        <taxon>Actinomycetes</taxon>
        <taxon>Mycobacteriales</taxon>
        <taxon>Mycobacteriaceae</taxon>
        <taxon>Mycobacterium</taxon>
    </lineage>
</organism>
<feature type="transmembrane region" description="Helical" evidence="1">
    <location>
        <begin position="165"/>
        <end position="186"/>
    </location>
</feature>
<feature type="transmembrane region" description="Helical" evidence="1">
    <location>
        <begin position="85"/>
        <end position="113"/>
    </location>
</feature>
<feature type="transmembrane region" description="Helical" evidence="1">
    <location>
        <begin position="55"/>
        <end position="73"/>
    </location>
</feature>
<feature type="transmembrane region" description="Helical" evidence="1">
    <location>
        <begin position="125"/>
        <end position="144"/>
    </location>
</feature>
<keyword evidence="1" id="KW-1133">Transmembrane helix</keyword>
<feature type="transmembrane region" description="Helical" evidence="1">
    <location>
        <begin position="294"/>
        <end position="316"/>
    </location>
</feature>
<evidence type="ECO:0000313" key="2">
    <source>
        <dbReference type="EMBL" id="OHV05035.1"/>
    </source>
</evidence>
<gene>
    <name evidence="2" type="ORF">BKN37_07400</name>
</gene>
<dbReference type="InterPro" id="IPR025291">
    <property type="entry name" value="DUF4153"/>
</dbReference>
<name>A0A1S1NLS4_9MYCO</name>
<dbReference type="AlphaFoldDB" id="A0A1S1NLS4"/>
<reference evidence="2 3" key="1">
    <citation type="submission" date="2016-10" db="EMBL/GenBank/DDBJ databases">
        <title>Genome sequence of Mycobacterium talmonii.</title>
        <authorList>
            <person name="Greninger A.L."/>
            <person name="Elliott B."/>
            <person name="Vasireddy S."/>
            <person name="Vasireddy R."/>
        </authorList>
    </citation>
    <scope>NUCLEOTIDE SEQUENCE [LARGE SCALE GENOMIC DNA]</scope>
    <source>
        <strain evidence="3">NE-TNMC-100812</strain>
    </source>
</reference>
<dbReference type="Pfam" id="PF13687">
    <property type="entry name" value="DUF4153"/>
    <property type="match status" value="1"/>
</dbReference>
<protein>
    <submittedName>
        <fullName evidence="2">Uncharacterized protein</fullName>
    </submittedName>
</protein>
<keyword evidence="1" id="KW-0472">Membrane</keyword>